<gene>
    <name evidence="3" type="ORF">OMES3154_00904</name>
</gene>
<dbReference type="PROSITE" id="PS51482">
    <property type="entry name" value="DEGV"/>
    <property type="match status" value="1"/>
</dbReference>
<accession>A0A6I8M9X7</accession>
<dbReference type="Pfam" id="PF13684">
    <property type="entry name" value="FakA-like_C"/>
    <property type="match status" value="1"/>
</dbReference>
<dbReference type="Pfam" id="PF02734">
    <property type="entry name" value="Dak2"/>
    <property type="match status" value="1"/>
</dbReference>
<dbReference type="SMART" id="SM01121">
    <property type="entry name" value="Dak1_2"/>
    <property type="match status" value="1"/>
</dbReference>
<protein>
    <submittedName>
        <fullName evidence="3">DegV family protein</fullName>
    </submittedName>
</protein>
<keyword evidence="1" id="KW-0446">Lipid-binding</keyword>
<dbReference type="NCBIfam" id="TIGR03599">
    <property type="entry name" value="YloV"/>
    <property type="match status" value="1"/>
</dbReference>
<dbReference type="Gene3D" id="3.40.50.10170">
    <property type="match status" value="1"/>
</dbReference>
<reference evidence="3 4" key="1">
    <citation type="submission" date="2019-10" db="EMBL/GenBank/DDBJ databases">
        <authorList>
            <person name="Blom J."/>
        </authorList>
    </citation>
    <scope>NUCLEOTIDE SEQUENCE [LARGE SCALE GENOMIC DNA]</scope>
    <source>
        <strain evidence="3 4">ES3154-GLU</strain>
    </source>
</reference>
<evidence type="ECO:0000313" key="3">
    <source>
        <dbReference type="EMBL" id="VWL85619.1"/>
    </source>
</evidence>
<dbReference type="InterPro" id="IPR043168">
    <property type="entry name" value="DegV_C"/>
</dbReference>
<sequence>MGIKYINAKRLRSVLIGGAKWLQKYEAYLNELNVYPVPDGDTGTNMCMTVQTMISEIEENTNDKTSMEDLSLVVEEAVLIGARGNSGTILSQIINGFLKGIGGKKRLVPADITIALKEAKELAYNVVSNPVEGTMLTVIRRIYERSEEIKDYEFFNEYIDELVIAANKAVEETPELLEKLKEANVVDSGGKGLFYFFEGMGKVLTEIDLITKASVVEEDFDRTILDIDHNAYDIKYKYCTEFIILNSDFDEDKLKEDLLDIGDSAVFAKSSKKFKTHIHTNNPGLAIEIAAKIGDLKNIKIENMKLQNEGVLENEKNTTKIFINKNQDKLSNIAYIAVADTDKLKDYYLELGANVVILGGQSQNPSVKDILDAISKLDDTKKHIYVLANNKNIISTAKLAGEKTERTVIVIPTKTMLEGIIYLKYNYTDIDKKDEMLKRASSIEITKAVRDTKNDGIEIKKDDYLLLVNTKIKNASSNLSELVDIIKNEYINDLSIALTIVVGANKNEKEIKALKSIDKLVQDTKIIDSDMANYDLYVLIENKDKNMKDIAIVTDSAADLSEKEIKEQDIVVIPIRLVDNDSISYKDGVNLSKEEFWNMLINENKTFKTAQPSPKEIVNVYLEQFMKGYKKVLVIPISSRLSGEHQVLKLAREISKKEKEVKIFDSKAVSLLQGYLVKEAVKKVNNNYEMDEIVEHLIKVRDRSKLYIMIDTLKYLQQGGRISKTSQKIGDFFNMKPIITMVDGTLSVEKKVLGGESSIIKYVERNVYDIYKNQSTYVVLAYGGTRGQLEFINKLGSQVSNYNRKASIIKPIVEIGPTVGTHAGPVSGVLVVPKLL</sequence>
<dbReference type="GO" id="GO:0004371">
    <property type="term" value="F:glycerone kinase activity"/>
    <property type="evidence" value="ECO:0007669"/>
    <property type="project" value="InterPro"/>
</dbReference>
<organism evidence="3 4">
    <name type="scientific">Oceanivirga miroungae</name>
    <dbReference type="NCBI Taxonomy" id="1130046"/>
    <lineage>
        <taxon>Bacteria</taxon>
        <taxon>Fusobacteriati</taxon>
        <taxon>Fusobacteriota</taxon>
        <taxon>Fusobacteriia</taxon>
        <taxon>Fusobacteriales</taxon>
        <taxon>Leptotrichiaceae</taxon>
        <taxon>Oceanivirga</taxon>
    </lineage>
</organism>
<dbReference type="NCBIfam" id="TIGR00762">
    <property type="entry name" value="DegV"/>
    <property type="match status" value="1"/>
</dbReference>
<feature type="domain" description="DhaL" evidence="2">
    <location>
        <begin position="9"/>
        <end position="202"/>
    </location>
</feature>
<dbReference type="Pfam" id="PF02645">
    <property type="entry name" value="DegV"/>
    <property type="match status" value="1"/>
</dbReference>
<dbReference type="Gene3D" id="1.25.40.340">
    <property type="match status" value="1"/>
</dbReference>
<dbReference type="AlphaFoldDB" id="A0A6I8M9X7"/>
<dbReference type="EMBL" id="CABWIB010000001">
    <property type="protein sequence ID" value="VWL85619.1"/>
    <property type="molecule type" value="Genomic_DNA"/>
</dbReference>
<dbReference type="GO" id="GO:0008289">
    <property type="term" value="F:lipid binding"/>
    <property type="evidence" value="ECO:0007669"/>
    <property type="project" value="UniProtKB-KW"/>
</dbReference>
<dbReference type="InterPro" id="IPR033470">
    <property type="entry name" value="FakA-like_C"/>
</dbReference>
<proteinExistence type="predicted"/>
<dbReference type="Gene3D" id="3.30.1180.10">
    <property type="match status" value="1"/>
</dbReference>
<evidence type="ECO:0000259" key="2">
    <source>
        <dbReference type="PROSITE" id="PS51480"/>
    </source>
</evidence>
<evidence type="ECO:0000256" key="1">
    <source>
        <dbReference type="ARBA" id="ARBA00023121"/>
    </source>
</evidence>
<dbReference type="GO" id="GO:0006071">
    <property type="term" value="P:glycerol metabolic process"/>
    <property type="evidence" value="ECO:0007669"/>
    <property type="project" value="InterPro"/>
</dbReference>
<dbReference type="SUPFAM" id="SSF82549">
    <property type="entry name" value="DAK1/DegV-like"/>
    <property type="match status" value="1"/>
</dbReference>
<dbReference type="Pfam" id="PF21645">
    <property type="entry name" value="FakA-like_M"/>
    <property type="match status" value="1"/>
</dbReference>
<dbReference type="SUPFAM" id="SSF101473">
    <property type="entry name" value="DhaL-like"/>
    <property type="match status" value="1"/>
</dbReference>
<evidence type="ECO:0000313" key="4">
    <source>
        <dbReference type="Proteomes" id="UP000419017"/>
    </source>
</evidence>
<dbReference type="InterPro" id="IPR036117">
    <property type="entry name" value="DhaL_dom_sf"/>
</dbReference>
<dbReference type="PANTHER" id="PTHR33434">
    <property type="entry name" value="DEGV DOMAIN-CONTAINING PROTEIN DR_1986-RELATED"/>
    <property type="match status" value="1"/>
</dbReference>
<dbReference type="Proteomes" id="UP000419017">
    <property type="component" value="Unassembled WGS sequence"/>
</dbReference>
<dbReference type="InterPro" id="IPR019986">
    <property type="entry name" value="YloV-like"/>
</dbReference>
<dbReference type="InterPro" id="IPR048394">
    <property type="entry name" value="FakA-like_M"/>
</dbReference>
<dbReference type="SMART" id="SM01120">
    <property type="entry name" value="Dak2"/>
    <property type="match status" value="1"/>
</dbReference>
<dbReference type="RefSeq" id="WP_156683598.1">
    <property type="nucleotide sequence ID" value="NZ_CABWIB010000001.1"/>
</dbReference>
<dbReference type="InterPro" id="IPR004007">
    <property type="entry name" value="DhaL_dom"/>
</dbReference>
<dbReference type="PROSITE" id="PS51480">
    <property type="entry name" value="DHAL"/>
    <property type="match status" value="1"/>
</dbReference>
<dbReference type="InterPro" id="IPR050270">
    <property type="entry name" value="DegV_domain_contain"/>
</dbReference>
<keyword evidence="4" id="KW-1185">Reference proteome</keyword>
<dbReference type="InterPro" id="IPR003797">
    <property type="entry name" value="DegV"/>
</dbReference>
<name>A0A6I8M9X7_9FUSO</name>